<keyword evidence="3" id="KW-1185">Reference proteome</keyword>
<dbReference type="OrthoDB" id="675330at2"/>
<evidence type="ECO:0000313" key="2">
    <source>
        <dbReference type="EMBL" id="AWV98441.1"/>
    </source>
</evidence>
<evidence type="ECO:0000313" key="3">
    <source>
        <dbReference type="Proteomes" id="UP000249873"/>
    </source>
</evidence>
<accession>A0A2Z4GBD9</accession>
<dbReference type="KEGG" id="als:DJ013_09745"/>
<dbReference type="EMBL" id="CP029480">
    <property type="protein sequence ID" value="AWV98441.1"/>
    <property type="molecule type" value="Genomic_DNA"/>
</dbReference>
<evidence type="ECO:0000256" key="1">
    <source>
        <dbReference type="SAM" id="SignalP"/>
    </source>
</evidence>
<keyword evidence="1" id="KW-0732">Signal</keyword>
<gene>
    <name evidence="2" type="ORF">DJ013_09745</name>
</gene>
<organism evidence="2 3">
    <name type="scientific">Arcticibacterium luteifluviistationis</name>
    <dbReference type="NCBI Taxonomy" id="1784714"/>
    <lineage>
        <taxon>Bacteria</taxon>
        <taxon>Pseudomonadati</taxon>
        <taxon>Bacteroidota</taxon>
        <taxon>Cytophagia</taxon>
        <taxon>Cytophagales</taxon>
        <taxon>Leadbetterellaceae</taxon>
        <taxon>Arcticibacterium</taxon>
    </lineage>
</organism>
<sequence length="157" mass="18751">MKFKPMRTKLLLSTFFLFLSVISFAQKPSGRSGGNMERIKAMKVGLITEKLQLTEEQAKTFWPTYNKFEGEKRQLSRTLREKMKLNAERELTEKEEIKRQDEVFALKAKEVDLAKKYRPEFLQSISAKQYSDLVLAEREFNQMLLRELHERRRERKD</sequence>
<dbReference type="Proteomes" id="UP000249873">
    <property type="component" value="Chromosome"/>
</dbReference>
<evidence type="ECO:0008006" key="4">
    <source>
        <dbReference type="Google" id="ProtNLM"/>
    </source>
</evidence>
<protein>
    <recommendedName>
        <fullName evidence="4">Sensor of ECF-type sigma factor</fullName>
    </recommendedName>
</protein>
<reference evidence="2 3" key="1">
    <citation type="submission" date="2018-05" db="EMBL/GenBank/DDBJ databases">
        <title>Complete genome sequence of Arcticibacterium luteifluviistationis SM1504T, a cytophagaceae bacterium isolated from Arctic surface seawater.</title>
        <authorList>
            <person name="Li Y."/>
            <person name="Qin Q.-L."/>
        </authorList>
    </citation>
    <scope>NUCLEOTIDE SEQUENCE [LARGE SCALE GENOMIC DNA]</scope>
    <source>
        <strain evidence="2 3">SM1504</strain>
    </source>
</reference>
<feature type="signal peptide" evidence="1">
    <location>
        <begin position="1"/>
        <end position="25"/>
    </location>
</feature>
<proteinExistence type="predicted"/>
<dbReference type="AlphaFoldDB" id="A0A2Z4GBD9"/>
<name>A0A2Z4GBD9_9BACT</name>
<feature type="chain" id="PRO_5016295340" description="Sensor of ECF-type sigma factor" evidence="1">
    <location>
        <begin position="26"/>
        <end position="157"/>
    </location>
</feature>